<reference evidence="2" key="1">
    <citation type="submission" date="2020-04" db="EMBL/GenBank/DDBJ databases">
        <title>Genome Assembly and Annotation of Botryosphaeria dothidea sdau 11-99, a Latent Pathogen of Apple Fruit Ring Rot in China.</title>
        <authorList>
            <person name="Yu C."/>
            <person name="Diao Y."/>
            <person name="Lu Q."/>
            <person name="Zhao J."/>
            <person name="Cui S."/>
            <person name="Peng C."/>
            <person name="He B."/>
            <person name="Liu H."/>
        </authorList>
    </citation>
    <scope>NUCLEOTIDE SEQUENCE [LARGE SCALE GENOMIC DNA]</scope>
    <source>
        <strain evidence="2">Sdau11-99</strain>
    </source>
</reference>
<accession>A0A8H4N888</accession>
<gene>
    <name evidence="2" type="ORF">GTA08_BOTSDO11656</name>
</gene>
<keyword evidence="3" id="KW-1185">Reference proteome</keyword>
<dbReference type="EMBL" id="WWBZ02000002">
    <property type="protein sequence ID" value="KAF4312715.1"/>
    <property type="molecule type" value="Genomic_DNA"/>
</dbReference>
<organism evidence="2 3">
    <name type="scientific">Botryosphaeria dothidea</name>
    <dbReference type="NCBI Taxonomy" id="55169"/>
    <lineage>
        <taxon>Eukaryota</taxon>
        <taxon>Fungi</taxon>
        <taxon>Dikarya</taxon>
        <taxon>Ascomycota</taxon>
        <taxon>Pezizomycotina</taxon>
        <taxon>Dothideomycetes</taxon>
        <taxon>Dothideomycetes incertae sedis</taxon>
        <taxon>Botryosphaeriales</taxon>
        <taxon>Botryosphaeriaceae</taxon>
        <taxon>Botryosphaeria</taxon>
    </lineage>
</organism>
<dbReference type="Proteomes" id="UP000572817">
    <property type="component" value="Unassembled WGS sequence"/>
</dbReference>
<sequence>MWTAHATVFAVIAPGLTPTKDCDGPAPSDIQTELPDLFSMIPDPSDIPVIFTNLIPDLPDPQDLPEYLENLPDYINDIPDNEPWSETHNWFSFLFPGPTAAAQSAVPELPESAVFSREERVAALTTDTPAVTSTATPSYRVCGHRAADPCPTGYDCVTQPGANCGPEVDCGGYCVDALNGHTLLAGVATSTSPSATLSNTTTLSFSQITDYFPSTLSTSRRLVRPPRQVSESPAPDSATTASDGATSTPILSPQIPCGEGYPPCDPGLQCVDIFVSGIGFAEKRSFCAFVPSSSSSGNDADIASTSAPSLAASSVVVAVSNTPIWPDTVWPGPITTLRPMFGPGPVGISLQSSSTPIVINSIPALLPPLAPIPTPLHTPSAIPTPTNSLSLPSDASTAIPLVMHCGGPANGTCPEIMACVRDLDAPAGLSGCGPPCGEVGVCIVPETCGGFVGKQCSQVGREYAYEEYS</sequence>
<name>A0A8H4N888_9PEZI</name>
<feature type="region of interest" description="Disordered" evidence="1">
    <location>
        <begin position="217"/>
        <end position="249"/>
    </location>
</feature>
<evidence type="ECO:0000256" key="1">
    <source>
        <dbReference type="SAM" id="MobiDB-lite"/>
    </source>
</evidence>
<dbReference type="AlphaFoldDB" id="A0A8H4N888"/>
<protein>
    <submittedName>
        <fullName evidence="2">Uncharacterized protein</fullName>
    </submittedName>
</protein>
<feature type="compositionally biased region" description="Low complexity" evidence="1">
    <location>
        <begin position="234"/>
        <end position="249"/>
    </location>
</feature>
<dbReference type="OrthoDB" id="3946151at2759"/>
<evidence type="ECO:0000313" key="3">
    <source>
        <dbReference type="Proteomes" id="UP000572817"/>
    </source>
</evidence>
<evidence type="ECO:0000313" key="2">
    <source>
        <dbReference type="EMBL" id="KAF4312715.1"/>
    </source>
</evidence>
<proteinExistence type="predicted"/>
<comment type="caution">
    <text evidence="2">The sequence shown here is derived from an EMBL/GenBank/DDBJ whole genome shotgun (WGS) entry which is preliminary data.</text>
</comment>